<name>M8BBI0_AEGTA</name>
<protein>
    <submittedName>
        <fullName evidence="2">Uncharacterized protein</fullName>
    </submittedName>
</protein>
<proteinExistence type="predicted"/>
<feature type="compositionally biased region" description="Polar residues" evidence="1">
    <location>
        <begin position="7"/>
        <end position="16"/>
    </location>
</feature>
<accession>M8BBI0</accession>
<dbReference type="EnsemblPlants" id="EMT11341">
    <property type="protein sequence ID" value="EMT11341"/>
    <property type="gene ID" value="F775_42586"/>
</dbReference>
<feature type="compositionally biased region" description="Gly residues" evidence="1">
    <location>
        <begin position="53"/>
        <end position="66"/>
    </location>
</feature>
<evidence type="ECO:0000313" key="2">
    <source>
        <dbReference type="EnsemblPlants" id="EMT11341"/>
    </source>
</evidence>
<organism evidence="2">
    <name type="scientific">Aegilops tauschii</name>
    <name type="common">Tausch's goatgrass</name>
    <name type="synonym">Aegilops squarrosa</name>
    <dbReference type="NCBI Taxonomy" id="37682"/>
    <lineage>
        <taxon>Eukaryota</taxon>
        <taxon>Viridiplantae</taxon>
        <taxon>Streptophyta</taxon>
        <taxon>Embryophyta</taxon>
        <taxon>Tracheophyta</taxon>
        <taxon>Spermatophyta</taxon>
        <taxon>Magnoliopsida</taxon>
        <taxon>Liliopsida</taxon>
        <taxon>Poales</taxon>
        <taxon>Poaceae</taxon>
        <taxon>BOP clade</taxon>
        <taxon>Pooideae</taxon>
        <taxon>Triticodae</taxon>
        <taxon>Triticeae</taxon>
        <taxon>Triticinae</taxon>
        <taxon>Aegilops</taxon>
    </lineage>
</organism>
<feature type="region of interest" description="Disordered" evidence="1">
    <location>
        <begin position="1"/>
        <end position="72"/>
    </location>
</feature>
<sequence length="72" mass="7127">MGAPLRSISNKTNSSPREPFHKPALTKELGGPDDEGGGVGAGESEAGEEGEHGVGISGGLEVGELGGQVATR</sequence>
<evidence type="ECO:0000256" key="1">
    <source>
        <dbReference type="SAM" id="MobiDB-lite"/>
    </source>
</evidence>
<dbReference type="AlphaFoldDB" id="M8BBI0"/>
<reference evidence="2" key="1">
    <citation type="submission" date="2015-06" db="UniProtKB">
        <authorList>
            <consortium name="EnsemblPlants"/>
        </authorList>
    </citation>
    <scope>IDENTIFICATION</scope>
</reference>